<dbReference type="Proteomes" id="UP000464378">
    <property type="component" value="Chromosome"/>
</dbReference>
<feature type="transmembrane region" description="Helical" evidence="1">
    <location>
        <begin position="50"/>
        <end position="72"/>
    </location>
</feature>
<dbReference type="InParanoid" id="A0A6C2YQB1"/>
<keyword evidence="3" id="KW-1185">Reference proteome</keyword>
<keyword evidence="1" id="KW-1133">Transmembrane helix</keyword>
<accession>A0A6C2YQB1</accession>
<dbReference type="EMBL" id="LR586016">
    <property type="protein sequence ID" value="VIP03828.1"/>
    <property type="molecule type" value="Genomic_DNA"/>
</dbReference>
<protein>
    <recommendedName>
        <fullName evidence="4">DUF1772 domain-containing protein</fullName>
    </recommendedName>
</protein>
<evidence type="ECO:0000313" key="2">
    <source>
        <dbReference type="EMBL" id="VIP03828.1"/>
    </source>
</evidence>
<name>A0A6C2YQB1_9BACT</name>
<dbReference type="KEGG" id="tim:GMBLW1_01320"/>
<evidence type="ECO:0008006" key="4">
    <source>
        <dbReference type="Google" id="ProtNLM"/>
    </source>
</evidence>
<evidence type="ECO:0000313" key="3">
    <source>
        <dbReference type="Proteomes" id="UP000464378"/>
    </source>
</evidence>
<sequence>MIANLILLAHIAATWFMVGIIWLVQCVHYPLFDRVESSGFTQFESDHQAWIFPLVGPGMLVEALTAALLLWYRPSSIPLWLPLVGLALIAVNWISTALVQIPLHETLAQNGFQPDAHAKLVSSNWLRTAAWTLRGILALAMLLYPLSQTTPPPPAA</sequence>
<dbReference type="EMBL" id="LR593887">
    <property type="protein sequence ID" value="VTS05023.1"/>
    <property type="molecule type" value="Genomic_DNA"/>
</dbReference>
<dbReference type="RefSeq" id="WP_162658983.1">
    <property type="nucleotide sequence ID" value="NZ_LR593887.1"/>
</dbReference>
<reference evidence="2" key="1">
    <citation type="submission" date="2019-04" db="EMBL/GenBank/DDBJ databases">
        <authorList>
            <consortium name="Science for Life Laboratories"/>
        </authorList>
    </citation>
    <scope>NUCLEOTIDE SEQUENCE</scope>
    <source>
        <strain evidence="2">MBLW1</strain>
    </source>
</reference>
<evidence type="ECO:0000256" key="1">
    <source>
        <dbReference type="SAM" id="Phobius"/>
    </source>
</evidence>
<organism evidence="2">
    <name type="scientific">Tuwongella immobilis</name>
    <dbReference type="NCBI Taxonomy" id="692036"/>
    <lineage>
        <taxon>Bacteria</taxon>
        <taxon>Pseudomonadati</taxon>
        <taxon>Planctomycetota</taxon>
        <taxon>Planctomycetia</taxon>
        <taxon>Gemmatales</taxon>
        <taxon>Gemmataceae</taxon>
        <taxon>Tuwongella</taxon>
    </lineage>
</organism>
<proteinExistence type="predicted"/>
<gene>
    <name evidence="2" type="ORF">GMBLW1_01320</name>
</gene>
<keyword evidence="1" id="KW-0472">Membrane</keyword>
<dbReference type="AlphaFoldDB" id="A0A6C2YQB1"/>
<feature type="transmembrane region" description="Helical" evidence="1">
    <location>
        <begin position="79"/>
        <end position="101"/>
    </location>
</feature>
<keyword evidence="1" id="KW-0812">Transmembrane</keyword>